<organism evidence="5 6">
    <name type="scientific">Rotaria socialis</name>
    <dbReference type="NCBI Taxonomy" id="392032"/>
    <lineage>
        <taxon>Eukaryota</taxon>
        <taxon>Metazoa</taxon>
        <taxon>Spiralia</taxon>
        <taxon>Gnathifera</taxon>
        <taxon>Rotifera</taxon>
        <taxon>Eurotatoria</taxon>
        <taxon>Bdelloidea</taxon>
        <taxon>Philodinida</taxon>
        <taxon>Philodinidae</taxon>
        <taxon>Rotaria</taxon>
    </lineage>
</organism>
<dbReference type="AlphaFoldDB" id="A0A822F2L8"/>
<evidence type="ECO:0000313" key="6">
    <source>
        <dbReference type="Proteomes" id="UP000663848"/>
    </source>
</evidence>
<dbReference type="PANTHER" id="PTHR22850">
    <property type="entry name" value="WD40 REPEAT FAMILY"/>
    <property type="match status" value="1"/>
</dbReference>
<dbReference type="EMBL" id="CAJOBR010075734">
    <property type="protein sequence ID" value="CAF5111507.1"/>
    <property type="molecule type" value="Genomic_DNA"/>
</dbReference>
<feature type="non-terminal residue" evidence="5">
    <location>
        <position position="1"/>
    </location>
</feature>
<keyword evidence="3" id="KW-0677">Repeat</keyword>
<dbReference type="Pfam" id="PF00400">
    <property type="entry name" value="WD40"/>
    <property type="match status" value="1"/>
</dbReference>
<sequence length="62" mass="6888">HLFHETLFGSVGDDCKLMIWDTRSSNYTKPSHVVEAHAAEVNCLSFNPFSEYILATGSADKV</sequence>
<gene>
    <name evidence="4" type="ORF">QYT958_LOCUS44721</name>
    <name evidence="5" type="ORF">QYT958_LOCUS45465</name>
</gene>
<name>A0A822F2L8_9BILA</name>
<evidence type="ECO:0000313" key="4">
    <source>
        <dbReference type="EMBL" id="CAF5098694.1"/>
    </source>
</evidence>
<evidence type="ECO:0000256" key="1">
    <source>
        <dbReference type="ARBA" id="ARBA00009341"/>
    </source>
</evidence>
<keyword evidence="2" id="KW-0853">WD repeat</keyword>
<reference evidence="5" key="1">
    <citation type="submission" date="2021-02" db="EMBL/GenBank/DDBJ databases">
        <authorList>
            <person name="Nowell W R."/>
        </authorList>
    </citation>
    <scope>NUCLEOTIDE SEQUENCE</scope>
</reference>
<dbReference type="InterPro" id="IPR050459">
    <property type="entry name" value="WD_repeat_RBAP46/RBAP48/MSI1"/>
</dbReference>
<accession>A0A822F2L8</accession>
<evidence type="ECO:0000256" key="3">
    <source>
        <dbReference type="ARBA" id="ARBA00022737"/>
    </source>
</evidence>
<comment type="caution">
    <text evidence="5">The sequence shown here is derived from an EMBL/GenBank/DDBJ whole genome shotgun (WGS) entry which is preliminary data.</text>
</comment>
<dbReference type="SUPFAM" id="SSF50978">
    <property type="entry name" value="WD40 repeat-like"/>
    <property type="match status" value="1"/>
</dbReference>
<dbReference type="EMBL" id="CAJOBR010070711">
    <property type="protein sequence ID" value="CAF5098694.1"/>
    <property type="molecule type" value="Genomic_DNA"/>
</dbReference>
<dbReference type="InterPro" id="IPR015943">
    <property type="entry name" value="WD40/YVTN_repeat-like_dom_sf"/>
</dbReference>
<dbReference type="Gene3D" id="2.130.10.10">
    <property type="entry name" value="YVTN repeat-like/Quinoprotein amine dehydrogenase"/>
    <property type="match status" value="1"/>
</dbReference>
<evidence type="ECO:0000313" key="5">
    <source>
        <dbReference type="EMBL" id="CAF5111507.1"/>
    </source>
</evidence>
<dbReference type="Proteomes" id="UP000663848">
    <property type="component" value="Unassembled WGS sequence"/>
</dbReference>
<comment type="similarity">
    <text evidence="1">Belongs to the WD repeat RBAP46/RBAP48/MSI1 family.</text>
</comment>
<dbReference type="InterPro" id="IPR001680">
    <property type="entry name" value="WD40_rpt"/>
</dbReference>
<protein>
    <submittedName>
        <fullName evidence="5">Uncharacterized protein</fullName>
    </submittedName>
</protein>
<proteinExistence type="inferred from homology"/>
<dbReference type="InterPro" id="IPR036322">
    <property type="entry name" value="WD40_repeat_dom_sf"/>
</dbReference>
<evidence type="ECO:0000256" key="2">
    <source>
        <dbReference type="ARBA" id="ARBA00022574"/>
    </source>
</evidence>
<feature type="non-terminal residue" evidence="5">
    <location>
        <position position="62"/>
    </location>
</feature>